<dbReference type="InterPro" id="IPR012651">
    <property type="entry name" value="Thia_Transptr_ThiT"/>
</dbReference>
<dbReference type="RefSeq" id="WP_354366394.1">
    <property type="nucleotide sequence ID" value="NZ_JBEPMA010000001.1"/>
</dbReference>
<name>A0ABV2J9E5_9FIRM</name>
<dbReference type="Proteomes" id="UP001549162">
    <property type="component" value="Unassembled WGS sequence"/>
</dbReference>
<keyword evidence="3" id="KW-1185">Reference proteome</keyword>
<keyword evidence="1" id="KW-1133">Transmembrane helix</keyword>
<comment type="caution">
    <text evidence="2">The sequence shown here is derived from an EMBL/GenBank/DDBJ whole genome shotgun (WGS) entry which is preliminary data.</text>
</comment>
<feature type="transmembrane region" description="Helical" evidence="1">
    <location>
        <begin position="6"/>
        <end position="24"/>
    </location>
</feature>
<keyword evidence="1" id="KW-0472">Membrane</keyword>
<dbReference type="Pfam" id="PF09515">
    <property type="entry name" value="Thia_YuaJ"/>
    <property type="match status" value="1"/>
</dbReference>
<dbReference type="Gene3D" id="1.10.1760.20">
    <property type="match status" value="1"/>
</dbReference>
<accession>A0ABV2J9E5</accession>
<feature type="transmembrane region" description="Helical" evidence="1">
    <location>
        <begin position="137"/>
        <end position="162"/>
    </location>
</feature>
<feature type="transmembrane region" description="Helical" evidence="1">
    <location>
        <begin position="103"/>
        <end position="125"/>
    </location>
</feature>
<reference evidence="2 3" key="1">
    <citation type="submission" date="2024-06" db="EMBL/GenBank/DDBJ databases">
        <title>Genomic Encyclopedia of Type Strains, Phase IV (KMG-IV): sequencing the most valuable type-strain genomes for metagenomic binning, comparative biology and taxonomic classification.</title>
        <authorList>
            <person name="Goeker M."/>
        </authorList>
    </citation>
    <scope>NUCLEOTIDE SEQUENCE [LARGE SCALE GENOMIC DNA]</scope>
    <source>
        <strain evidence="2 3">DSM 21460</strain>
    </source>
</reference>
<dbReference type="NCBIfam" id="TIGR02357">
    <property type="entry name" value="ECF_ThiT_YuaJ"/>
    <property type="match status" value="1"/>
</dbReference>
<gene>
    <name evidence="2" type="ORF">ABID14_000024</name>
</gene>
<protein>
    <submittedName>
        <fullName evidence="2">Thiamine transporter</fullName>
    </submittedName>
</protein>
<evidence type="ECO:0000313" key="3">
    <source>
        <dbReference type="Proteomes" id="UP001549162"/>
    </source>
</evidence>
<evidence type="ECO:0000256" key="1">
    <source>
        <dbReference type="SAM" id="Phobius"/>
    </source>
</evidence>
<evidence type="ECO:0000313" key="2">
    <source>
        <dbReference type="EMBL" id="MET3616404.1"/>
    </source>
</evidence>
<feature type="transmembrane region" description="Helical" evidence="1">
    <location>
        <begin position="77"/>
        <end position="96"/>
    </location>
</feature>
<proteinExistence type="predicted"/>
<feature type="transmembrane region" description="Helical" evidence="1">
    <location>
        <begin position="36"/>
        <end position="57"/>
    </location>
</feature>
<sequence length="173" mass="19136">MNKKTYILTSGAVVLAMAQILSYIKFFELPQSGSVTLASMAPILFFPLICGPKYGLITSFTYGILQFILGGTFYHPLSLLLDYFIAFGALGITGFFTRDLKSFIAGSALAMFLRYLCHFLSGFLIFAEYAPAGQSPIIYSAVYNSFILVEAIITIPVLIILYKKVLPKIKRVI</sequence>
<organism evidence="2 3">
    <name type="scientific">Peptoniphilus olsenii</name>
    <dbReference type="NCBI Taxonomy" id="411570"/>
    <lineage>
        <taxon>Bacteria</taxon>
        <taxon>Bacillati</taxon>
        <taxon>Bacillota</taxon>
        <taxon>Tissierellia</taxon>
        <taxon>Tissierellales</taxon>
        <taxon>Peptoniphilaceae</taxon>
        <taxon>Peptoniphilus</taxon>
    </lineage>
</organism>
<dbReference type="EMBL" id="JBEPMA010000001">
    <property type="protein sequence ID" value="MET3616404.1"/>
    <property type="molecule type" value="Genomic_DNA"/>
</dbReference>
<keyword evidence="1" id="KW-0812">Transmembrane</keyword>